<dbReference type="InterPro" id="IPR013395">
    <property type="entry name" value="CRISPR-assoc_Cas3_yers"/>
</dbReference>
<dbReference type="Pfam" id="PF21384">
    <property type="entry name" value="Cas3_I-F_Cas2"/>
    <property type="match status" value="1"/>
</dbReference>
<evidence type="ECO:0000256" key="7">
    <source>
        <dbReference type="ARBA" id="ARBA00022840"/>
    </source>
</evidence>
<evidence type="ECO:0000256" key="6">
    <source>
        <dbReference type="ARBA" id="ARBA00022806"/>
    </source>
</evidence>
<dbReference type="NCBIfam" id="TIGR02562">
    <property type="entry name" value="cas3_yersinia"/>
    <property type="match status" value="1"/>
</dbReference>
<protein>
    <submittedName>
        <fullName evidence="10">Type I-F CRISPR-associated helicase Cas3</fullName>
    </submittedName>
</protein>
<dbReference type="InterPro" id="IPR048823">
    <property type="entry name" value="Cas3_I-F_Cas2"/>
</dbReference>
<evidence type="ECO:0000256" key="8">
    <source>
        <dbReference type="ARBA" id="ARBA00023118"/>
    </source>
</evidence>
<evidence type="ECO:0000256" key="5">
    <source>
        <dbReference type="ARBA" id="ARBA00022801"/>
    </source>
</evidence>
<evidence type="ECO:0000313" key="11">
    <source>
        <dbReference type="Proteomes" id="UP000712570"/>
    </source>
</evidence>
<evidence type="ECO:0000256" key="2">
    <source>
        <dbReference type="ARBA" id="ARBA00009046"/>
    </source>
</evidence>
<dbReference type="Gene3D" id="1.10.3210.30">
    <property type="match status" value="1"/>
</dbReference>
<dbReference type="Pfam" id="PF18019">
    <property type="entry name" value="Cas3_HD"/>
    <property type="match status" value="1"/>
</dbReference>
<keyword evidence="11" id="KW-1185">Reference proteome</keyword>
<dbReference type="EMBL" id="JAAOLX010000009">
    <property type="protein sequence ID" value="NHQ87830.1"/>
    <property type="molecule type" value="Genomic_DNA"/>
</dbReference>
<dbReference type="InterPro" id="IPR006483">
    <property type="entry name" value="CRISPR-assoc_Cas3_HD"/>
</dbReference>
<evidence type="ECO:0000256" key="3">
    <source>
        <dbReference type="ARBA" id="ARBA00022723"/>
    </source>
</evidence>
<sequence length="1090" mass="123006">MNILLVSQCNKRALTETRRILDQFAERKGDRTWQTAITLQGLDTLRKLLKKTAKRNTAVACHWIKGANQTELLWIVGNLRQFNEQGTVPTNTTSQDILRSTDENQWHTAESISLLAAIAGLFHDFGKANRLFQDKLNPNKKSKGSEPYRHEWVSLRLFQAFVTEQSDAEWLAKLAVISPHDEAVMFERLIKDRPEQRFDNPFKSLSPLARSVTWLIVSHHRLPKFNQKENEPRVDYINQWMTGKFLSAAWNSPQCEFDDWQAADWQKVWQFDFGTPMRSQTWCNKAKSIAKRALKHRQLQEMDWLQDNFSSHLARLSLMLADHCYSAGEPKLVWQDKKYKAFANTDCKTRELKQKLDEHNIGVGHNAFLLAKSLPKLRQSLPAITRHKGFKQRSTDEKYRWQDKAYELAKGLSERSKTQGFFGVNMASTGCGKTFANARIMYGLADEKLGCRFSVALGLRTLTLQTGDALQARLHLENDDLAVLIGSQAVRQLHELNKEQALEEGKALTAEQSGSESAEALFAEHQYVSYDGSLDDGRLSQWLKVSPALLQLLSAPVLVSTIDHLIPATEGERGGKQIAPMLRLLTSDLVLDEPDDFDLADLPALCRLVNWAGMLGSRVLLSSATLPPALIQALFDAYKAGRSQFNAACGDARPLPVCCAWFDEHKSMQSDHADLAEFTTTHQAFVAQRIKALARQSTLRHAELLPVLAASKSTPDVLQAMSDAIYNGIQRLHTAHHQVHVSGKRLSIGLVRMANIKPMVALARQLLSQAAPDQYRIHFCIYHSQHPLLVRSGIERQLDAALSRHDPNAVWQVPAVQAAIADCPEPNQLFIVFATAVAEVGRDHDYDWAIAEPSSMRSLIQLAGRIQRHRQQIPKAANLLILNKNYRALKGEGIAYSQPGFEAKGFELQSKDLAEILTTEQYQYLSATPRIQARSPLDEQHNLVDLEHAHLAAKLFGSAKVAIHAALWWGHSASWCFELQRQTPFRLSAKDDVFLLYLEEEGEAAQFYLVVESGEQGLVDSSRFHRYEVSLGAGVQPWMSHNASALIEELAEQLNLGLAETSQKFAEIRLRVTEEKWLYQEWFGVHGELR</sequence>
<dbReference type="PROSITE" id="PS51643">
    <property type="entry name" value="HD_CAS3"/>
    <property type="match status" value="1"/>
</dbReference>
<dbReference type="Proteomes" id="UP000712570">
    <property type="component" value="Unassembled WGS sequence"/>
</dbReference>
<keyword evidence="7" id="KW-0067">ATP-binding</keyword>
<comment type="similarity">
    <text evidence="2">In the central section; belongs to the CRISPR-associated helicase Cas3 family.</text>
</comment>
<keyword evidence="8" id="KW-0051">Antiviral defense</keyword>
<evidence type="ECO:0000259" key="9">
    <source>
        <dbReference type="PROSITE" id="PS51643"/>
    </source>
</evidence>
<comment type="caution">
    <text evidence="10">The sequence shown here is derived from an EMBL/GenBank/DDBJ whole genome shotgun (WGS) entry which is preliminary data.</text>
</comment>
<keyword evidence="5" id="KW-0378">Hydrolase</keyword>
<dbReference type="InterPro" id="IPR038257">
    <property type="entry name" value="CRISPR-assoc_Cas3_HD_sf"/>
</dbReference>
<name>A0ABX0KT42_9NEIS</name>
<evidence type="ECO:0000313" key="10">
    <source>
        <dbReference type="EMBL" id="NHQ87830.1"/>
    </source>
</evidence>
<keyword evidence="3" id="KW-0479">Metal-binding</keyword>
<dbReference type="NCBIfam" id="TIGR01596">
    <property type="entry name" value="cas3_HD"/>
    <property type="match status" value="1"/>
</dbReference>
<evidence type="ECO:0000256" key="1">
    <source>
        <dbReference type="ARBA" id="ARBA00006847"/>
    </source>
</evidence>
<organism evidence="10 11">
    <name type="scientific">Iodobacter violaceini</name>
    <dbReference type="NCBI Taxonomy" id="3044271"/>
    <lineage>
        <taxon>Bacteria</taxon>
        <taxon>Pseudomonadati</taxon>
        <taxon>Pseudomonadota</taxon>
        <taxon>Betaproteobacteria</taxon>
        <taxon>Neisseriales</taxon>
        <taxon>Chitinibacteraceae</taxon>
        <taxon>Iodobacter</taxon>
    </lineage>
</organism>
<evidence type="ECO:0000256" key="4">
    <source>
        <dbReference type="ARBA" id="ARBA00022741"/>
    </source>
</evidence>
<comment type="similarity">
    <text evidence="1">In the N-terminal section; belongs to the CRISPR-associated nuclease Cas3-HD family.</text>
</comment>
<dbReference type="InterPro" id="IPR027417">
    <property type="entry name" value="P-loop_NTPase"/>
</dbReference>
<feature type="domain" description="HD Cas3-type" evidence="9">
    <location>
        <begin position="102"/>
        <end position="324"/>
    </location>
</feature>
<dbReference type="SUPFAM" id="SSF52540">
    <property type="entry name" value="P-loop containing nucleoside triphosphate hydrolases"/>
    <property type="match status" value="1"/>
</dbReference>
<dbReference type="Pfam" id="PF22590">
    <property type="entry name" value="Cas3-like_C_2"/>
    <property type="match status" value="1"/>
</dbReference>
<keyword evidence="4" id="KW-0547">Nucleotide-binding</keyword>
<dbReference type="RefSeq" id="WP_166828818.1">
    <property type="nucleotide sequence ID" value="NZ_JAAOLX010000009.1"/>
</dbReference>
<dbReference type="InterPro" id="IPR054712">
    <property type="entry name" value="Cas3-like_dom"/>
</dbReference>
<gene>
    <name evidence="10" type="primary">cas3f</name>
    <name evidence="10" type="ORF">HA050_17090</name>
</gene>
<reference evidence="10 11" key="1">
    <citation type="submission" date="2020-03" db="EMBL/GenBank/DDBJ databases">
        <title>Draft genome sequence of environmentally isolated violet-colored cultures.</title>
        <authorList>
            <person name="Wilson H.S."/>
        </authorList>
    </citation>
    <scope>NUCLEOTIDE SEQUENCE [LARGE SCALE GENOMIC DNA]</scope>
    <source>
        <strain evidence="10 11">HSC-16F04</strain>
    </source>
</reference>
<keyword evidence="6" id="KW-0347">Helicase</keyword>
<accession>A0ABX0KT42</accession>
<proteinExistence type="inferred from homology"/>